<evidence type="ECO:0000313" key="3">
    <source>
        <dbReference type="Proteomes" id="UP001611263"/>
    </source>
</evidence>
<organism evidence="2 3">
    <name type="scientific">Nocardia carnea</name>
    <dbReference type="NCBI Taxonomy" id="37328"/>
    <lineage>
        <taxon>Bacteria</taxon>
        <taxon>Bacillati</taxon>
        <taxon>Actinomycetota</taxon>
        <taxon>Actinomycetes</taxon>
        <taxon>Mycobacteriales</taxon>
        <taxon>Nocardiaceae</taxon>
        <taxon>Nocardia</taxon>
    </lineage>
</organism>
<dbReference type="Gene3D" id="6.10.10.120">
    <property type="entry name" value="Antitoxin ParD1-like"/>
    <property type="match status" value="1"/>
</dbReference>
<dbReference type="InterPro" id="IPR038296">
    <property type="entry name" value="ParD_sf"/>
</dbReference>
<evidence type="ECO:0000313" key="2">
    <source>
        <dbReference type="EMBL" id="MFI1465573.1"/>
    </source>
</evidence>
<dbReference type="EMBL" id="JBIRUQ010000022">
    <property type="protein sequence ID" value="MFI1465573.1"/>
    <property type="molecule type" value="Genomic_DNA"/>
</dbReference>
<dbReference type="Pfam" id="PF03693">
    <property type="entry name" value="ParD_antitoxin"/>
    <property type="match status" value="1"/>
</dbReference>
<accession>A0ABW7TX05</accession>
<dbReference type="InterPro" id="IPR022789">
    <property type="entry name" value="ParD"/>
</dbReference>
<protein>
    <submittedName>
        <fullName evidence="2">Type II toxin-antitoxin system ParD family antitoxin</fullName>
    </submittedName>
</protein>
<name>A0ABW7TX05_9NOCA</name>
<comment type="caution">
    <text evidence="2">The sequence shown here is derived from an EMBL/GenBank/DDBJ whole genome shotgun (WGS) entry which is preliminary data.</text>
</comment>
<gene>
    <name evidence="2" type="ORF">ACH4WX_33115</name>
</gene>
<proteinExistence type="predicted"/>
<evidence type="ECO:0000256" key="1">
    <source>
        <dbReference type="SAM" id="MobiDB-lite"/>
    </source>
</evidence>
<dbReference type="GeneID" id="93505191"/>
<sequence>MNESSSELEALRAALAAGEGSGPSAEFDFERRIEELTAQAADAGLIDDFLAGRLVRSGEPADVSELPVPGGPSR</sequence>
<feature type="region of interest" description="Disordered" evidence="1">
    <location>
        <begin position="1"/>
        <end position="25"/>
    </location>
</feature>
<keyword evidence="3" id="KW-1185">Reference proteome</keyword>
<reference evidence="2 3" key="1">
    <citation type="submission" date="2024-10" db="EMBL/GenBank/DDBJ databases">
        <title>The Natural Products Discovery Center: Release of the First 8490 Sequenced Strains for Exploring Actinobacteria Biosynthetic Diversity.</title>
        <authorList>
            <person name="Kalkreuter E."/>
            <person name="Kautsar S.A."/>
            <person name="Yang D."/>
            <person name="Bader C.D."/>
            <person name="Teijaro C.N."/>
            <person name="Fluegel L."/>
            <person name="Davis C.M."/>
            <person name="Simpson J.R."/>
            <person name="Lauterbach L."/>
            <person name="Steele A.D."/>
            <person name="Gui C."/>
            <person name="Meng S."/>
            <person name="Li G."/>
            <person name="Viehrig K."/>
            <person name="Ye F."/>
            <person name="Su P."/>
            <person name="Kiefer A.F."/>
            <person name="Nichols A."/>
            <person name="Cepeda A.J."/>
            <person name="Yan W."/>
            <person name="Fan B."/>
            <person name="Jiang Y."/>
            <person name="Adhikari A."/>
            <person name="Zheng C.-J."/>
            <person name="Schuster L."/>
            <person name="Cowan T.M."/>
            <person name="Smanski M.J."/>
            <person name="Chevrette M.G."/>
            <person name="De Carvalho L.P.S."/>
            <person name="Shen B."/>
        </authorList>
    </citation>
    <scope>NUCLEOTIDE SEQUENCE [LARGE SCALE GENOMIC DNA]</scope>
    <source>
        <strain evidence="2 3">NPDC020568</strain>
    </source>
</reference>
<feature type="compositionally biased region" description="Low complexity" evidence="1">
    <location>
        <begin position="1"/>
        <end position="18"/>
    </location>
</feature>
<dbReference type="Proteomes" id="UP001611263">
    <property type="component" value="Unassembled WGS sequence"/>
</dbReference>
<dbReference type="RefSeq" id="WP_157170410.1">
    <property type="nucleotide sequence ID" value="NZ_JBIRUQ010000022.1"/>
</dbReference>